<sequence length="471" mass="54184">MPHRKKKSFIEKKKAVTFHLVHRSQRDPLAADEKAPQHVLLPTATVDAEKRHEEQRKFGVFFDDDYDYLQHLKETSGLSEMVAADSSYSDTRRVDLCEESEENEEERDGDRAFPASTINLPSSVFASEFEEEVGLLNKAAPISGPRLDMDPDIVAALDDDFNYDDPDNILDDDFISKANSACAAAGTDAEFNEDDDDEWEDTDEEGDFDSEGGLSEDEDDRCGELLFADEETRSRFTEYSLTSSVMRRNEQLTLLDDRFEKFYEQFDDDEIGALDNAELEGFIQPDSARLEEVIKDYFTQKEKESLRPDDLGPKELPAVKEEDDDDEDEEEMEMVVIEAPEETWDCETIISTYSNMYNRPKVIEEPPKPKPIRMSNRTGIPLDVLPAKGLTAKQAERMTRINDSDLPRVSTQPRDRDESKEERKARKQAVKEERKERRAEKKANKMAFKEEKVRQEKQMLNLRTNIQGLKL</sequence>
<proteinExistence type="inferred from homology"/>
<organism evidence="4 5">
    <name type="scientific">Monopterus albus</name>
    <name type="common">Swamp eel</name>
    <dbReference type="NCBI Taxonomy" id="43700"/>
    <lineage>
        <taxon>Eukaryota</taxon>
        <taxon>Metazoa</taxon>
        <taxon>Chordata</taxon>
        <taxon>Craniata</taxon>
        <taxon>Vertebrata</taxon>
        <taxon>Euteleostomi</taxon>
        <taxon>Actinopterygii</taxon>
        <taxon>Neopterygii</taxon>
        <taxon>Teleostei</taxon>
        <taxon>Neoteleostei</taxon>
        <taxon>Acanthomorphata</taxon>
        <taxon>Anabantaria</taxon>
        <taxon>Synbranchiformes</taxon>
        <taxon>Synbranchidae</taxon>
        <taxon>Monopterus</taxon>
    </lineage>
</organism>
<dbReference type="KEGG" id="malb:109974822"/>
<dbReference type="GO" id="GO:0005829">
    <property type="term" value="C:cytosol"/>
    <property type="evidence" value="ECO:0007669"/>
    <property type="project" value="TreeGrafter"/>
</dbReference>
<protein>
    <recommendedName>
        <fullName evidence="2">Protein LTV1 homolog</fullName>
    </recommendedName>
</protein>
<dbReference type="RefSeq" id="XP_020480884.1">
    <property type="nucleotide sequence ID" value="XM_020625228.1"/>
</dbReference>
<dbReference type="GO" id="GO:0042274">
    <property type="term" value="P:ribosomal small subunit biogenesis"/>
    <property type="evidence" value="ECO:0007669"/>
    <property type="project" value="InterPro"/>
</dbReference>
<dbReference type="STRING" id="43700.ENSMALP00000012520"/>
<dbReference type="PANTHER" id="PTHR21531">
    <property type="entry name" value="LOW-TEMPERATURE VIABILITY PROTEIN LTV1-RELATED"/>
    <property type="match status" value="1"/>
</dbReference>
<evidence type="ECO:0000313" key="4">
    <source>
        <dbReference type="Ensembl" id="ENSMALP00000012520.1"/>
    </source>
</evidence>
<evidence type="ECO:0000313" key="5">
    <source>
        <dbReference type="Proteomes" id="UP000261600"/>
    </source>
</evidence>
<feature type="region of interest" description="Disordered" evidence="3">
    <location>
        <begin position="185"/>
        <end position="220"/>
    </location>
</feature>
<dbReference type="AlphaFoldDB" id="A0A3Q3J728"/>
<dbReference type="Ensembl" id="ENSMALT00000012787.1">
    <property type="protein sequence ID" value="ENSMALP00000012520.1"/>
    <property type="gene ID" value="ENSMALG00000008878.1"/>
</dbReference>
<feature type="region of interest" description="Disordered" evidence="3">
    <location>
        <begin position="395"/>
        <end position="471"/>
    </location>
</feature>
<keyword evidence="5" id="KW-1185">Reference proteome</keyword>
<dbReference type="Proteomes" id="UP000261600">
    <property type="component" value="Unplaced"/>
</dbReference>
<comment type="similarity">
    <text evidence="1">Belongs to the LTV1 family.</text>
</comment>
<reference evidence="4" key="2">
    <citation type="submission" date="2025-09" db="UniProtKB">
        <authorList>
            <consortium name="Ensembl"/>
        </authorList>
    </citation>
    <scope>IDENTIFICATION</scope>
</reference>
<accession>A0A3Q3J728</accession>
<feature type="compositionally biased region" description="Acidic residues" evidence="3">
    <location>
        <begin position="321"/>
        <end position="332"/>
    </location>
</feature>
<dbReference type="CTD" id="84946"/>
<feature type="compositionally biased region" description="Basic and acidic residues" evidence="3">
    <location>
        <begin position="413"/>
        <end position="457"/>
    </location>
</feature>
<dbReference type="InterPro" id="IPR007307">
    <property type="entry name" value="Ltv1"/>
</dbReference>
<feature type="region of interest" description="Disordered" evidence="3">
    <location>
        <begin position="301"/>
        <end position="332"/>
    </location>
</feature>
<reference evidence="4" key="1">
    <citation type="submission" date="2025-08" db="UniProtKB">
        <authorList>
            <consortium name="Ensembl"/>
        </authorList>
    </citation>
    <scope>IDENTIFICATION</scope>
</reference>
<feature type="compositionally biased region" description="Acidic residues" evidence="3">
    <location>
        <begin position="190"/>
        <end position="220"/>
    </location>
</feature>
<feature type="compositionally biased region" description="Polar residues" evidence="3">
    <location>
        <begin position="461"/>
        <end position="471"/>
    </location>
</feature>
<dbReference type="GO" id="GO:0005634">
    <property type="term" value="C:nucleus"/>
    <property type="evidence" value="ECO:0007669"/>
    <property type="project" value="TreeGrafter"/>
</dbReference>
<name>A0A3Q3J728_MONAL</name>
<dbReference type="OrthoDB" id="5852896at2759"/>
<dbReference type="GO" id="GO:0000056">
    <property type="term" value="P:ribosomal small subunit export from nucleus"/>
    <property type="evidence" value="ECO:0007669"/>
    <property type="project" value="TreeGrafter"/>
</dbReference>
<dbReference type="Pfam" id="PF04180">
    <property type="entry name" value="LTV"/>
    <property type="match status" value="2"/>
</dbReference>
<evidence type="ECO:0000256" key="2">
    <source>
        <dbReference type="ARBA" id="ARBA00021561"/>
    </source>
</evidence>
<evidence type="ECO:0000256" key="1">
    <source>
        <dbReference type="ARBA" id="ARBA00009078"/>
    </source>
</evidence>
<feature type="compositionally biased region" description="Basic and acidic residues" evidence="3">
    <location>
        <begin position="395"/>
        <end position="406"/>
    </location>
</feature>
<dbReference type="GeneID" id="109974822"/>
<feature type="compositionally biased region" description="Basic and acidic residues" evidence="3">
    <location>
        <begin position="301"/>
        <end position="320"/>
    </location>
</feature>
<dbReference type="GO" id="GO:0030688">
    <property type="term" value="C:preribosome, small subunit precursor"/>
    <property type="evidence" value="ECO:0007669"/>
    <property type="project" value="TreeGrafter"/>
</dbReference>
<dbReference type="PANTHER" id="PTHR21531:SF0">
    <property type="entry name" value="PROTEIN LTV1 HOMOLOG"/>
    <property type="match status" value="1"/>
</dbReference>
<evidence type="ECO:0000256" key="3">
    <source>
        <dbReference type="SAM" id="MobiDB-lite"/>
    </source>
</evidence>